<dbReference type="NCBIfam" id="NF003784">
    <property type="entry name" value="PRK05377.1"/>
    <property type="match status" value="1"/>
</dbReference>
<dbReference type="UniPathway" id="UPA00109">
    <property type="reaction ID" value="UER00183"/>
</dbReference>
<dbReference type="GO" id="GO:0004332">
    <property type="term" value="F:fructose-bisphosphate aldolase activity"/>
    <property type="evidence" value="ECO:0007669"/>
    <property type="project" value="UniProtKB-UniRule"/>
</dbReference>
<evidence type="ECO:0000256" key="1">
    <source>
        <dbReference type="ARBA" id="ARBA00000441"/>
    </source>
</evidence>
<dbReference type="AlphaFoldDB" id="A0A5J4JGH3"/>
<reference evidence="8 9" key="1">
    <citation type="submission" date="2019-09" db="EMBL/GenBank/DDBJ databases">
        <title>Draft genome sequence of Bacillus sp. JC-7.</title>
        <authorList>
            <person name="Tanaka N."/>
            <person name="Shiwa Y."/>
            <person name="Fujita N."/>
            <person name="Tanasupawat S."/>
        </authorList>
    </citation>
    <scope>NUCLEOTIDE SEQUENCE [LARGE SCALE GENOMIC DNA]</scope>
    <source>
        <strain evidence="8 9">JC-7</strain>
    </source>
</reference>
<dbReference type="Proteomes" id="UP000391919">
    <property type="component" value="Unassembled WGS sequence"/>
</dbReference>
<evidence type="ECO:0000256" key="2">
    <source>
        <dbReference type="ARBA" id="ARBA00004714"/>
    </source>
</evidence>
<dbReference type="SUPFAM" id="SSF51569">
    <property type="entry name" value="Aldolase"/>
    <property type="match status" value="1"/>
</dbReference>
<gene>
    <name evidence="7 8" type="primary">fda</name>
    <name evidence="8" type="ORF">BpJC7_20940</name>
</gene>
<comment type="similarity">
    <text evidence="3 7">Belongs to the class I fructose-bisphosphate aldolase family.</text>
</comment>
<accession>A0A5J4JGH3</accession>
<dbReference type="GO" id="GO:0006096">
    <property type="term" value="P:glycolytic process"/>
    <property type="evidence" value="ECO:0007669"/>
    <property type="project" value="UniProtKB-UniRule"/>
</dbReference>
<evidence type="ECO:0000256" key="3">
    <source>
        <dbReference type="ARBA" id="ARBA00010387"/>
    </source>
</evidence>
<dbReference type="PANTHER" id="PTHR11627">
    <property type="entry name" value="FRUCTOSE-BISPHOSPHATE ALDOLASE"/>
    <property type="match status" value="1"/>
</dbReference>
<dbReference type="RefSeq" id="WP_151681290.1">
    <property type="nucleotide sequence ID" value="NZ_BKZP01000031.1"/>
</dbReference>
<keyword evidence="5 7" id="KW-0456">Lyase</keyword>
<dbReference type="InterPro" id="IPR000741">
    <property type="entry name" value="FBA_I"/>
</dbReference>
<keyword evidence="9" id="KW-1185">Reference proteome</keyword>
<dbReference type="Pfam" id="PF00274">
    <property type="entry name" value="Glycolytic"/>
    <property type="match status" value="1"/>
</dbReference>
<evidence type="ECO:0000313" key="9">
    <source>
        <dbReference type="Proteomes" id="UP000391919"/>
    </source>
</evidence>
<evidence type="ECO:0000256" key="4">
    <source>
        <dbReference type="ARBA" id="ARBA00023152"/>
    </source>
</evidence>
<dbReference type="InterPro" id="IPR023014">
    <property type="entry name" value="FBA_I_Gram+-type"/>
</dbReference>
<feature type="active site" description="Proton acceptor" evidence="7">
    <location>
        <position position="176"/>
    </location>
</feature>
<evidence type="ECO:0000256" key="7">
    <source>
        <dbReference type="HAMAP-Rule" id="MF_00729"/>
    </source>
</evidence>
<dbReference type="InterPro" id="IPR013785">
    <property type="entry name" value="Aldolase_TIM"/>
</dbReference>
<dbReference type="EC" id="4.1.2.13" evidence="7"/>
<organism evidence="8 9">
    <name type="scientific">Weizmannia acidilactici</name>
    <dbReference type="NCBI Taxonomy" id="2607726"/>
    <lineage>
        <taxon>Bacteria</taxon>
        <taxon>Bacillati</taxon>
        <taxon>Bacillota</taxon>
        <taxon>Bacilli</taxon>
        <taxon>Bacillales</taxon>
        <taxon>Bacillaceae</taxon>
        <taxon>Heyndrickxia</taxon>
    </lineage>
</organism>
<name>A0A5J4JGH3_9BACI</name>
<evidence type="ECO:0000256" key="5">
    <source>
        <dbReference type="ARBA" id="ARBA00023239"/>
    </source>
</evidence>
<dbReference type="Gene3D" id="3.20.20.70">
    <property type="entry name" value="Aldolase class I"/>
    <property type="match status" value="1"/>
</dbReference>
<protein>
    <recommendedName>
        <fullName evidence="7">Fructose-bisphosphate aldolase class 1</fullName>
        <ecNumber evidence="7">4.1.2.13</ecNumber>
    </recommendedName>
    <alternativeName>
        <fullName evidence="7">Fructose-bisphosphate aldolase class I</fullName>
        <shortName evidence="7">FBP aldolase</shortName>
    </alternativeName>
</protein>
<dbReference type="EMBL" id="BKZQ01000027">
    <property type="protein sequence ID" value="GER70791.1"/>
    <property type="molecule type" value="Genomic_DNA"/>
</dbReference>
<dbReference type="HAMAP" id="MF_00729">
    <property type="entry name" value="FBP_aldolase_1"/>
    <property type="match status" value="1"/>
</dbReference>
<sequence>MRENQFDKVKNGKGFIAALDQSGGSTPKALANYGISKEAYTTEEEMFDLIHQMRTRIITSPAFDSKYILGAILFEQTMDRQIEGMYTAEYLAEKKGIVPFLKVDKGLAEPADGVQLMKPIPNLDTLLQRANQHHIFGTKMRSVIKEANPEGIKAVMDQQFEIAKQIISAGLVPIIEPEVDIHSQDKEKSEELLKVELLNHLNALSEDENVMLKLTIPTSANAYKELVQHPRVFRVVALSGGYSREEANKKLKENDGIIASFSRALTEDLNVDQTAEAFNAALEKAVKSIYDASVNKN</sequence>
<comment type="caution">
    <text evidence="8">The sequence shown here is derived from an EMBL/GenBank/DDBJ whole genome shotgun (WGS) entry which is preliminary data.</text>
</comment>
<comment type="pathway">
    <text evidence="2 7">Carbohydrate degradation; glycolysis; D-glyceraldehyde 3-phosphate and glycerone phosphate from D-glucose: step 4/4.</text>
</comment>
<evidence type="ECO:0000313" key="8">
    <source>
        <dbReference type="EMBL" id="GER70791.1"/>
    </source>
</evidence>
<keyword evidence="4 7" id="KW-0324">Glycolysis</keyword>
<feature type="active site" description="Schiff-base intermediate with dihydroxyacetone-P" evidence="7">
    <location>
        <position position="213"/>
    </location>
</feature>
<proteinExistence type="inferred from homology"/>
<keyword evidence="6 7" id="KW-0704">Schiff base</keyword>
<evidence type="ECO:0000256" key="6">
    <source>
        <dbReference type="ARBA" id="ARBA00023270"/>
    </source>
</evidence>
<comment type="catalytic activity">
    <reaction evidence="1 7">
        <text>beta-D-fructose 1,6-bisphosphate = D-glyceraldehyde 3-phosphate + dihydroxyacetone phosphate</text>
        <dbReference type="Rhea" id="RHEA:14729"/>
        <dbReference type="ChEBI" id="CHEBI:32966"/>
        <dbReference type="ChEBI" id="CHEBI:57642"/>
        <dbReference type="ChEBI" id="CHEBI:59776"/>
        <dbReference type="EC" id="4.1.2.13"/>
    </reaction>
</comment>